<name>A0A0F9E544_9ZZZZ</name>
<sequence length="104" mass="11972">MTLVLRDTTEVKTHFFSQEVTLGPLHLRIEDFLDAVYYVLTNRDLEPNDPRLGFVKVVKEMEVVAGHNSSREPDSKKLDYKDGWSLKPPIWLEEAKEAIEAGEK</sequence>
<organism evidence="1">
    <name type="scientific">marine sediment metagenome</name>
    <dbReference type="NCBI Taxonomy" id="412755"/>
    <lineage>
        <taxon>unclassified sequences</taxon>
        <taxon>metagenomes</taxon>
        <taxon>ecological metagenomes</taxon>
    </lineage>
</organism>
<dbReference type="AlphaFoldDB" id="A0A0F9E544"/>
<reference evidence="1" key="1">
    <citation type="journal article" date="2015" name="Nature">
        <title>Complex archaea that bridge the gap between prokaryotes and eukaryotes.</title>
        <authorList>
            <person name="Spang A."/>
            <person name="Saw J.H."/>
            <person name="Jorgensen S.L."/>
            <person name="Zaremba-Niedzwiedzka K."/>
            <person name="Martijn J."/>
            <person name="Lind A.E."/>
            <person name="van Eijk R."/>
            <person name="Schleper C."/>
            <person name="Guy L."/>
            <person name="Ettema T.J."/>
        </authorList>
    </citation>
    <scope>NUCLEOTIDE SEQUENCE</scope>
</reference>
<comment type="caution">
    <text evidence="1">The sequence shown here is derived from an EMBL/GenBank/DDBJ whole genome shotgun (WGS) entry which is preliminary data.</text>
</comment>
<evidence type="ECO:0000313" key="1">
    <source>
        <dbReference type="EMBL" id="KKL61301.1"/>
    </source>
</evidence>
<accession>A0A0F9E544</accession>
<dbReference type="EMBL" id="LAZR01028861">
    <property type="protein sequence ID" value="KKL61301.1"/>
    <property type="molecule type" value="Genomic_DNA"/>
</dbReference>
<protein>
    <submittedName>
        <fullName evidence="1">Uncharacterized protein</fullName>
    </submittedName>
</protein>
<gene>
    <name evidence="1" type="ORF">LCGC14_2196690</name>
</gene>
<proteinExistence type="predicted"/>